<gene>
    <name evidence="3" type="ORF">NCGR_LOCUS55070</name>
</gene>
<evidence type="ECO:0000256" key="2">
    <source>
        <dbReference type="SAM" id="MobiDB-lite"/>
    </source>
</evidence>
<feature type="region of interest" description="Disordered" evidence="2">
    <location>
        <begin position="361"/>
        <end position="563"/>
    </location>
</feature>
<feature type="compositionally biased region" description="Polar residues" evidence="2">
    <location>
        <begin position="168"/>
        <end position="177"/>
    </location>
</feature>
<proteinExistence type="predicted"/>
<feature type="region of interest" description="Disordered" evidence="2">
    <location>
        <begin position="1"/>
        <end position="54"/>
    </location>
</feature>
<feature type="compositionally biased region" description="Low complexity" evidence="2">
    <location>
        <begin position="22"/>
        <end position="38"/>
    </location>
</feature>
<dbReference type="OrthoDB" id="663969at2759"/>
<keyword evidence="1" id="KW-0175">Coiled coil</keyword>
<evidence type="ECO:0000313" key="4">
    <source>
        <dbReference type="Proteomes" id="UP000604825"/>
    </source>
</evidence>
<feature type="coiled-coil region" evidence="1">
    <location>
        <begin position="266"/>
        <end position="335"/>
    </location>
</feature>
<evidence type="ECO:0000313" key="3">
    <source>
        <dbReference type="EMBL" id="CAD6271784.1"/>
    </source>
</evidence>
<reference evidence="3" key="1">
    <citation type="submission" date="2020-10" db="EMBL/GenBank/DDBJ databases">
        <authorList>
            <person name="Han B."/>
            <person name="Lu T."/>
            <person name="Zhao Q."/>
            <person name="Huang X."/>
            <person name="Zhao Y."/>
        </authorList>
    </citation>
    <scope>NUCLEOTIDE SEQUENCE</scope>
</reference>
<accession>A0A811RPK8</accession>
<sequence length="563" mass="60868">MAYRRKQGIQRSATFVEDHRQTSSGGSASPAIASPRATRFADDSRRPDRSSRLAAQAMVASSAARADLTLPSFGERFPAAAAAAASQCDAEPSSPVQDPVTQLYTSTTSLNDEGPKYDIELSKKDHTKHGFWALVAQKAKVMLDENGTPRAQTQTSESRWSYDRVRSSESQSPTSRRGSLEGKLDIGGKIKDVLEQEGLAVADSTTSGGTGTGTHGGVVAARKLQIRRKACSMDFRAANLTPASPDMSPMLADTESPQIKASRDVANAMATKVKLLQRELKTLNADLAFSKERCAQLEEENRLLRDGNHDADADEDLIRQQLETLLEEKARLAHENTVYARENRFLREIVEYHQLNMQDVVNLDDDEDIEEEDDYDVDADDDEDAELEAEQCQDRRKSLPSQLVLEEEEHQAADPGTEPQSPSRHTESPRMLSTNSGGGGNPGHESPRMLNTGGGGTPDHESPRMLSTNSGGGGGTPDHDSPRILNTNSGGGTPDHESPRMLNTDSGSTPGHESPRMLNTNSGVRIAASESPRMLSTNSGGNTNESPRSFNDDGSSPETARDG</sequence>
<comment type="caution">
    <text evidence="3">The sequence shown here is derived from an EMBL/GenBank/DDBJ whole genome shotgun (WGS) entry which is preliminary data.</text>
</comment>
<feature type="region of interest" description="Disordered" evidence="2">
    <location>
        <begin position="144"/>
        <end position="183"/>
    </location>
</feature>
<feature type="compositionally biased region" description="Polar residues" evidence="2">
    <location>
        <begin position="501"/>
        <end position="523"/>
    </location>
</feature>
<dbReference type="EMBL" id="CAJGYO010000016">
    <property type="protein sequence ID" value="CAD6271784.1"/>
    <property type="molecule type" value="Genomic_DNA"/>
</dbReference>
<feature type="compositionally biased region" description="Polar residues" evidence="2">
    <location>
        <begin position="534"/>
        <end position="563"/>
    </location>
</feature>
<name>A0A811RPK8_9POAL</name>
<dbReference type="PANTHER" id="PTHR31016">
    <property type="entry name" value="OS04G0228100 PROTEIN"/>
    <property type="match status" value="1"/>
</dbReference>
<feature type="compositionally biased region" description="Acidic residues" evidence="2">
    <location>
        <begin position="362"/>
        <end position="391"/>
    </location>
</feature>
<evidence type="ECO:0000256" key="1">
    <source>
        <dbReference type="SAM" id="Coils"/>
    </source>
</evidence>
<protein>
    <submittedName>
        <fullName evidence="3">Uncharacterized protein</fullName>
    </submittedName>
</protein>
<dbReference type="AlphaFoldDB" id="A0A811RPK8"/>
<feature type="compositionally biased region" description="Polar residues" evidence="2">
    <location>
        <begin position="149"/>
        <end position="159"/>
    </location>
</feature>
<dbReference type="PANTHER" id="PTHR31016:SF15">
    <property type="entry name" value="KINESIN-LIKE PROTEIN"/>
    <property type="match status" value="1"/>
</dbReference>
<keyword evidence="4" id="KW-1185">Reference proteome</keyword>
<organism evidence="3 4">
    <name type="scientific">Miscanthus lutarioriparius</name>
    <dbReference type="NCBI Taxonomy" id="422564"/>
    <lineage>
        <taxon>Eukaryota</taxon>
        <taxon>Viridiplantae</taxon>
        <taxon>Streptophyta</taxon>
        <taxon>Embryophyta</taxon>
        <taxon>Tracheophyta</taxon>
        <taxon>Spermatophyta</taxon>
        <taxon>Magnoliopsida</taxon>
        <taxon>Liliopsida</taxon>
        <taxon>Poales</taxon>
        <taxon>Poaceae</taxon>
        <taxon>PACMAD clade</taxon>
        <taxon>Panicoideae</taxon>
        <taxon>Andropogonodae</taxon>
        <taxon>Andropogoneae</taxon>
        <taxon>Saccharinae</taxon>
        <taxon>Miscanthus</taxon>
    </lineage>
</organism>
<dbReference type="Proteomes" id="UP000604825">
    <property type="component" value="Unassembled WGS sequence"/>
</dbReference>
<feature type="compositionally biased region" description="Basic and acidic residues" evidence="2">
    <location>
        <begin position="39"/>
        <end position="51"/>
    </location>
</feature>